<evidence type="ECO:0000256" key="1">
    <source>
        <dbReference type="ARBA" id="ARBA00005466"/>
    </source>
</evidence>
<dbReference type="EMBL" id="ML979144">
    <property type="protein sequence ID" value="KAF1911426.1"/>
    <property type="molecule type" value="Genomic_DNA"/>
</dbReference>
<organism evidence="5 6">
    <name type="scientific">Ampelomyces quisqualis</name>
    <name type="common">Powdery mildew agent</name>
    <dbReference type="NCBI Taxonomy" id="50730"/>
    <lineage>
        <taxon>Eukaryota</taxon>
        <taxon>Fungi</taxon>
        <taxon>Dikarya</taxon>
        <taxon>Ascomycota</taxon>
        <taxon>Pezizomycotina</taxon>
        <taxon>Dothideomycetes</taxon>
        <taxon>Pleosporomycetidae</taxon>
        <taxon>Pleosporales</taxon>
        <taxon>Pleosporineae</taxon>
        <taxon>Phaeosphaeriaceae</taxon>
        <taxon>Ampelomyces</taxon>
    </lineage>
</organism>
<dbReference type="GO" id="GO:0016491">
    <property type="term" value="F:oxidoreductase activity"/>
    <property type="evidence" value="ECO:0007669"/>
    <property type="project" value="UniProtKB-KW"/>
</dbReference>
<keyword evidence="2" id="KW-0285">Flavoprotein</keyword>
<evidence type="ECO:0000256" key="3">
    <source>
        <dbReference type="ARBA" id="ARBA00022827"/>
    </source>
</evidence>
<evidence type="ECO:0000313" key="5">
    <source>
        <dbReference type="EMBL" id="KAF1911426.1"/>
    </source>
</evidence>
<keyword evidence="4" id="KW-0560">Oxidoreductase</keyword>
<protein>
    <submittedName>
        <fullName evidence="5">Uncharacterized protein</fullName>
    </submittedName>
</protein>
<sequence length="308" mass="33457">MRNANRKSQCDCLVDAGLRSLILLPESDAYGERQASCWAVNVALRRSCIVQPRTSGGVSRIIKVLANTDGPVALHSSGHTQWVGSNDVNEGITLDLGLYRLACDTAANFEALLANGDIVNANVESHSDLWTALKAHDIWGDIRVSDRSEGDCLAQIMIEFIPSAPDFLVAHIVVDTASVVNSPAFSQTQKVAAIVVDVEKRSMANMSNSYLVPSNQHQVWFSLTFKNDLAIIKHASAMRDGLVEDLNSLLSQGSFMNQCLFQPLPTLFATRSITRGGNVLGLDKVPNNALLLLITGATETSQRHTIMR</sequence>
<dbReference type="Proteomes" id="UP000800096">
    <property type="component" value="Unassembled WGS sequence"/>
</dbReference>
<dbReference type="SUPFAM" id="SSF56176">
    <property type="entry name" value="FAD-binding/transporter-associated domain-like"/>
    <property type="match status" value="1"/>
</dbReference>
<name>A0A6A5Q9M0_AMPQU</name>
<dbReference type="InterPro" id="IPR036318">
    <property type="entry name" value="FAD-bd_PCMH-like_sf"/>
</dbReference>
<accession>A0A6A5Q9M0</accession>
<evidence type="ECO:0000256" key="4">
    <source>
        <dbReference type="ARBA" id="ARBA00023002"/>
    </source>
</evidence>
<dbReference type="Gene3D" id="3.30.43.10">
    <property type="entry name" value="Uridine Diphospho-n-acetylenolpyruvylglucosamine Reductase, domain 2"/>
    <property type="match status" value="1"/>
</dbReference>
<dbReference type="InterPro" id="IPR050416">
    <property type="entry name" value="FAD-linked_Oxidoreductase"/>
</dbReference>
<proteinExistence type="inferred from homology"/>
<comment type="similarity">
    <text evidence="1">Belongs to the oxygen-dependent FAD-linked oxidoreductase family.</text>
</comment>
<evidence type="ECO:0000313" key="6">
    <source>
        <dbReference type="Proteomes" id="UP000800096"/>
    </source>
</evidence>
<reference evidence="5" key="1">
    <citation type="journal article" date="2020" name="Stud. Mycol.">
        <title>101 Dothideomycetes genomes: a test case for predicting lifestyles and emergence of pathogens.</title>
        <authorList>
            <person name="Haridas S."/>
            <person name="Albert R."/>
            <person name="Binder M."/>
            <person name="Bloem J."/>
            <person name="Labutti K."/>
            <person name="Salamov A."/>
            <person name="Andreopoulos B."/>
            <person name="Baker S."/>
            <person name="Barry K."/>
            <person name="Bills G."/>
            <person name="Bluhm B."/>
            <person name="Cannon C."/>
            <person name="Castanera R."/>
            <person name="Culley D."/>
            <person name="Daum C."/>
            <person name="Ezra D."/>
            <person name="Gonzalez J."/>
            <person name="Henrissat B."/>
            <person name="Kuo A."/>
            <person name="Liang C."/>
            <person name="Lipzen A."/>
            <person name="Lutzoni F."/>
            <person name="Magnuson J."/>
            <person name="Mondo S."/>
            <person name="Nolan M."/>
            <person name="Ohm R."/>
            <person name="Pangilinan J."/>
            <person name="Park H.-J."/>
            <person name="Ramirez L."/>
            <person name="Alfaro M."/>
            <person name="Sun H."/>
            <person name="Tritt A."/>
            <person name="Yoshinaga Y."/>
            <person name="Zwiers L.-H."/>
            <person name="Turgeon B."/>
            <person name="Goodwin S."/>
            <person name="Spatafora J."/>
            <person name="Crous P."/>
            <person name="Grigoriev I."/>
        </authorList>
    </citation>
    <scope>NUCLEOTIDE SEQUENCE</scope>
    <source>
        <strain evidence="5">HMLAC05119</strain>
    </source>
</reference>
<dbReference type="GO" id="GO:0050660">
    <property type="term" value="F:flavin adenine dinucleotide binding"/>
    <property type="evidence" value="ECO:0007669"/>
    <property type="project" value="InterPro"/>
</dbReference>
<dbReference type="PANTHER" id="PTHR42973">
    <property type="entry name" value="BINDING OXIDOREDUCTASE, PUTATIVE (AFU_ORTHOLOGUE AFUA_1G17690)-RELATED"/>
    <property type="match status" value="1"/>
</dbReference>
<dbReference type="AlphaFoldDB" id="A0A6A5Q9M0"/>
<dbReference type="InterPro" id="IPR016167">
    <property type="entry name" value="FAD-bd_PCMH_sub1"/>
</dbReference>
<dbReference type="InterPro" id="IPR016169">
    <property type="entry name" value="FAD-bd_PCMH_sub2"/>
</dbReference>
<dbReference type="Gene3D" id="3.30.465.10">
    <property type="match status" value="1"/>
</dbReference>
<evidence type="ECO:0000256" key="2">
    <source>
        <dbReference type="ARBA" id="ARBA00022630"/>
    </source>
</evidence>
<dbReference type="OrthoDB" id="2151789at2759"/>
<gene>
    <name evidence="5" type="ORF">BDU57DRAFT_560521</name>
</gene>
<keyword evidence="6" id="KW-1185">Reference proteome</keyword>
<dbReference type="PANTHER" id="PTHR42973:SF53">
    <property type="entry name" value="FAD-BINDING PCMH-TYPE DOMAIN-CONTAINING PROTEIN-RELATED"/>
    <property type="match status" value="1"/>
</dbReference>
<keyword evidence="3" id="KW-0274">FAD</keyword>